<keyword evidence="1" id="KW-0853">WD repeat</keyword>
<feature type="region of interest" description="Disordered" evidence="2">
    <location>
        <begin position="471"/>
        <end position="528"/>
    </location>
</feature>
<reference evidence="3" key="1">
    <citation type="submission" date="2014-08" db="EMBL/GenBank/DDBJ databases">
        <authorList>
            <person name="Sharma Rahul"/>
            <person name="Thines Marco"/>
        </authorList>
    </citation>
    <scope>NUCLEOTIDE SEQUENCE</scope>
</reference>
<dbReference type="InterPro" id="IPR051150">
    <property type="entry name" value="SWT21/TCAB1_mRNA_Telomere"/>
</dbReference>
<dbReference type="EMBL" id="LN483332">
    <property type="protein sequence ID" value="CED85601.1"/>
    <property type="molecule type" value="Genomic_DNA"/>
</dbReference>
<feature type="compositionally biased region" description="Acidic residues" evidence="2">
    <location>
        <begin position="401"/>
        <end position="410"/>
    </location>
</feature>
<feature type="compositionally biased region" description="Basic and acidic residues" evidence="2">
    <location>
        <begin position="472"/>
        <end position="488"/>
    </location>
</feature>
<accession>A0A0F7SVL3</accession>
<feature type="repeat" description="WD" evidence="1">
    <location>
        <begin position="26"/>
        <end position="67"/>
    </location>
</feature>
<dbReference type="Gene3D" id="2.130.10.10">
    <property type="entry name" value="YVTN repeat-like/Quinoprotein amine dehydrogenase"/>
    <property type="match status" value="2"/>
</dbReference>
<organism evidence="3">
    <name type="scientific">Phaffia rhodozyma</name>
    <name type="common">Yeast</name>
    <name type="synonym">Xanthophyllomyces dendrorhous</name>
    <dbReference type="NCBI Taxonomy" id="264483"/>
    <lineage>
        <taxon>Eukaryota</taxon>
        <taxon>Fungi</taxon>
        <taxon>Dikarya</taxon>
        <taxon>Basidiomycota</taxon>
        <taxon>Agaricomycotina</taxon>
        <taxon>Tremellomycetes</taxon>
        <taxon>Cystofilobasidiales</taxon>
        <taxon>Mrakiaceae</taxon>
        <taxon>Phaffia</taxon>
    </lineage>
</organism>
<dbReference type="PROSITE" id="PS50082">
    <property type="entry name" value="WD_REPEATS_2"/>
    <property type="match status" value="1"/>
</dbReference>
<evidence type="ECO:0000256" key="1">
    <source>
        <dbReference type="PROSITE-ProRule" id="PRU00221"/>
    </source>
</evidence>
<dbReference type="SUPFAM" id="SSF101908">
    <property type="entry name" value="Putative isomerase YbhE"/>
    <property type="match status" value="1"/>
</dbReference>
<dbReference type="InterPro" id="IPR015943">
    <property type="entry name" value="WD40/YVTN_repeat-like_dom_sf"/>
</dbReference>
<evidence type="ECO:0000313" key="3">
    <source>
        <dbReference type="EMBL" id="CED85601.1"/>
    </source>
</evidence>
<name>A0A0F7SVL3_PHARH</name>
<feature type="region of interest" description="Disordered" evidence="2">
    <location>
        <begin position="374"/>
        <end position="430"/>
    </location>
</feature>
<evidence type="ECO:0000256" key="2">
    <source>
        <dbReference type="SAM" id="MobiDB-lite"/>
    </source>
</evidence>
<dbReference type="PANTHER" id="PTHR13211">
    <property type="entry name" value="TELOMERASE CAJAL BODY PROTEIN 1"/>
    <property type="match status" value="1"/>
</dbReference>
<dbReference type="AlphaFoldDB" id="A0A0F7SVL3"/>
<dbReference type="PANTHER" id="PTHR13211:SF0">
    <property type="entry name" value="TELOMERASE CAJAL BODY PROTEIN 1"/>
    <property type="match status" value="1"/>
</dbReference>
<dbReference type="InterPro" id="IPR001680">
    <property type="entry name" value="WD40_rpt"/>
</dbReference>
<feature type="compositionally biased region" description="Low complexity" evidence="2">
    <location>
        <begin position="495"/>
        <end position="511"/>
    </location>
</feature>
<sequence length="528" mass="57111">MDHSFATYDFASPRKIASWDPTSESELGPSNFIRSAAWAPDGSSLLTVGEDRTVRLFDLPSDIVSSSLDLLPFKPSLVLPQQAAIYSSLWYPSASKAIEGSFCFLLAVDGSPIKLIDGLTGKTRGSYPLIDHQERFVAPHCMAFNTSATKLYCGFQNAIEVFDLSRPGDAGERLHTSPSKKTKSGQKGIISSLDFSPDGSGLYAAGSFSRSIHLYDEAATHRRVCALKGVEGAGVTKVKFHPYDPSIVLASSRRSTQLFQAWDIRQPKQPLGSASPSSLPSDSTFSSSVVGSIDETDGKSSNQRMLFDLDLWGRYLVTGDQNGNVSFFDASSSTALTGSLSPGFILPSIAQDVIPSVSLHPYLPILSIVSGSRHLPPSLPSPSSSCSALSSSDTDSSSSDSDSESELDPETEQKRKRVDKISPIHRTARPRDPSVQLWSFLPVPSSQVAIEPTPSSAPVHAHLDVLESNTEYESKHRAEDTLETEHLPEPTIKLISESEFESNIESSQSEIGRSTNSTFPPDHPSLER</sequence>
<proteinExistence type="predicted"/>
<dbReference type="SMART" id="SM00320">
    <property type="entry name" value="WD40"/>
    <property type="match status" value="4"/>
</dbReference>
<feature type="compositionally biased region" description="Low complexity" evidence="2">
    <location>
        <begin position="381"/>
        <end position="400"/>
    </location>
</feature>
<protein>
    <submittedName>
        <fullName evidence="3">Guanine nucleotide-binding protein</fullName>
    </submittedName>
</protein>
<dbReference type="Pfam" id="PF00400">
    <property type="entry name" value="WD40"/>
    <property type="match status" value="2"/>
</dbReference>